<feature type="transmembrane region" description="Helical" evidence="1">
    <location>
        <begin position="200"/>
        <end position="222"/>
    </location>
</feature>
<proteinExistence type="predicted"/>
<dbReference type="RefSeq" id="WP_160916914.1">
    <property type="nucleotide sequence ID" value="NZ_WMFA01000017.1"/>
</dbReference>
<protein>
    <submittedName>
        <fullName evidence="2">ABC transporter permease subunit</fullName>
    </submittedName>
</protein>
<accession>A0A845FGF3</accession>
<keyword evidence="1" id="KW-0812">Transmembrane</keyword>
<keyword evidence="1" id="KW-1133">Transmembrane helix</keyword>
<dbReference type="Proteomes" id="UP000450457">
    <property type="component" value="Unassembled WGS sequence"/>
</dbReference>
<dbReference type="EMBL" id="WMFA01000017">
    <property type="protein sequence ID" value="MYL73060.1"/>
    <property type="molecule type" value="Genomic_DNA"/>
</dbReference>
<feature type="transmembrane region" description="Helical" evidence="1">
    <location>
        <begin position="127"/>
        <end position="148"/>
    </location>
</feature>
<evidence type="ECO:0000313" key="2">
    <source>
        <dbReference type="EMBL" id="MYL73060.1"/>
    </source>
</evidence>
<evidence type="ECO:0000313" key="3">
    <source>
        <dbReference type="Proteomes" id="UP000450457"/>
    </source>
</evidence>
<dbReference type="GO" id="GO:0140359">
    <property type="term" value="F:ABC-type transporter activity"/>
    <property type="evidence" value="ECO:0007669"/>
    <property type="project" value="InterPro"/>
</dbReference>
<dbReference type="OrthoDB" id="2580477at2"/>
<feature type="transmembrane region" description="Helical" evidence="1">
    <location>
        <begin position="12"/>
        <end position="36"/>
    </location>
</feature>
<evidence type="ECO:0000256" key="1">
    <source>
        <dbReference type="SAM" id="Phobius"/>
    </source>
</evidence>
<sequence length="227" mass="25544">MWAISTHEFKNLFKSIKAIVIVVFLTGMSLLVASLAENFANQFGDINTEGHYTAGLSATIIFFGMLFVFILSHDTISSEAQNRTMRFLVNKTSRRSIVMGKALGITLFWLTSVLISLVIVSLVAKQFFFETFLQCSVFLFYGACTALLISSLSKKGSESLFFGIIVSILLPAISFATVFIDTVWIQWVKYLTPYYYMDLSIAYLPIVCLLSIIILTVSIKIFERRDL</sequence>
<dbReference type="GeneID" id="78009268"/>
<reference evidence="2 3" key="1">
    <citation type="submission" date="2019-11" db="EMBL/GenBank/DDBJ databases">
        <title>Genome sequences of 17 halophilic strains isolated from different environments.</title>
        <authorList>
            <person name="Furrow R.E."/>
        </authorList>
    </citation>
    <scope>NUCLEOTIDE SEQUENCE [LARGE SCALE GENOMIC DNA]</scope>
    <source>
        <strain evidence="2 3">SL-4</strain>
    </source>
</reference>
<comment type="caution">
    <text evidence="2">The sequence shown here is derived from an EMBL/GenBank/DDBJ whole genome shotgun (WGS) entry which is preliminary data.</text>
</comment>
<name>A0A845FGF3_9BACI</name>
<dbReference type="PANTHER" id="PTHR43471">
    <property type="entry name" value="ABC TRANSPORTER PERMEASE"/>
    <property type="match status" value="1"/>
</dbReference>
<feature type="transmembrane region" description="Helical" evidence="1">
    <location>
        <begin position="160"/>
        <end position="180"/>
    </location>
</feature>
<organism evidence="2 3">
    <name type="scientific">Halobacillus litoralis</name>
    <dbReference type="NCBI Taxonomy" id="45668"/>
    <lineage>
        <taxon>Bacteria</taxon>
        <taxon>Bacillati</taxon>
        <taxon>Bacillota</taxon>
        <taxon>Bacilli</taxon>
        <taxon>Bacillales</taxon>
        <taxon>Bacillaceae</taxon>
        <taxon>Halobacillus</taxon>
    </lineage>
</organism>
<dbReference type="Pfam" id="PF12679">
    <property type="entry name" value="ABC2_membrane_2"/>
    <property type="match status" value="1"/>
</dbReference>
<feature type="transmembrane region" description="Helical" evidence="1">
    <location>
        <begin position="56"/>
        <end position="76"/>
    </location>
</feature>
<keyword evidence="1" id="KW-0472">Membrane</keyword>
<dbReference type="GO" id="GO:0005886">
    <property type="term" value="C:plasma membrane"/>
    <property type="evidence" value="ECO:0007669"/>
    <property type="project" value="UniProtKB-SubCell"/>
</dbReference>
<feature type="transmembrane region" description="Helical" evidence="1">
    <location>
        <begin position="97"/>
        <end position="121"/>
    </location>
</feature>
<gene>
    <name evidence="2" type="ORF">GLW00_19785</name>
</gene>
<dbReference type="AlphaFoldDB" id="A0A845FGF3"/>